<evidence type="ECO:0000313" key="2">
    <source>
        <dbReference type="Proteomes" id="UP000005206"/>
    </source>
</evidence>
<proteinExistence type="predicted"/>
<gene>
    <name evidence="1" type="ORF">NECHADRAFT_88663</name>
</gene>
<organism evidence="1 2">
    <name type="scientific">Fusarium vanettenii (strain ATCC MYA-4622 / CBS 123669 / FGSC 9596 / NRRL 45880 / 77-13-4)</name>
    <name type="common">Fusarium solani subsp. pisi</name>
    <dbReference type="NCBI Taxonomy" id="660122"/>
    <lineage>
        <taxon>Eukaryota</taxon>
        <taxon>Fungi</taxon>
        <taxon>Dikarya</taxon>
        <taxon>Ascomycota</taxon>
        <taxon>Pezizomycotina</taxon>
        <taxon>Sordariomycetes</taxon>
        <taxon>Hypocreomycetidae</taxon>
        <taxon>Hypocreales</taxon>
        <taxon>Nectriaceae</taxon>
        <taxon>Fusarium</taxon>
        <taxon>Fusarium solani species complex</taxon>
        <taxon>Fusarium vanettenii</taxon>
    </lineage>
</organism>
<dbReference type="RefSeq" id="XP_003040844.1">
    <property type="nucleotide sequence ID" value="XM_003040798.1"/>
</dbReference>
<protein>
    <submittedName>
        <fullName evidence="1">Uncharacterized protein</fullName>
    </submittedName>
</protein>
<sequence length="140" mass="15285">MAQVASGALRQDGDVLAAKLLQAALRLSQASIEADVEHINDFLQRAIGIMAGGENDSAEKFRTYLESILVDLSRRWWFGLEQPPSPTGSAVSPLATASEPYVALYVRDSTIPLLFCDILPTFWGTWLDTSVVRIGLCPFS</sequence>
<accession>C7ZLF9</accession>
<dbReference type="OrthoDB" id="5382128at2759"/>
<dbReference type="VEuPathDB" id="FungiDB:NECHADRAFT_88663"/>
<dbReference type="KEGG" id="nhe:NECHADRAFT_88663"/>
<reference evidence="1 2" key="1">
    <citation type="journal article" date="2009" name="PLoS Genet.">
        <title>The genome of Nectria haematococca: contribution of supernumerary chromosomes to gene expansion.</title>
        <authorList>
            <person name="Coleman J.J."/>
            <person name="Rounsley S.D."/>
            <person name="Rodriguez-Carres M."/>
            <person name="Kuo A."/>
            <person name="Wasmann C.C."/>
            <person name="Grimwood J."/>
            <person name="Schmutz J."/>
            <person name="Taga M."/>
            <person name="White G.J."/>
            <person name="Zhou S."/>
            <person name="Schwartz D.C."/>
            <person name="Freitag M."/>
            <person name="Ma L.J."/>
            <person name="Danchin E.G."/>
            <person name="Henrissat B."/>
            <person name="Coutinho P.M."/>
            <person name="Nelson D.R."/>
            <person name="Straney D."/>
            <person name="Napoli C.A."/>
            <person name="Barker B.M."/>
            <person name="Gribskov M."/>
            <person name="Rep M."/>
            <person name="Kroken S."/>
            <person name="Molnar I."/>
            <person name="Rensing C."/>
            <person name="Kennell J.C."/>
            <person name="Zamora J."/>
            <person name="Farman M.L."/>
            <person name="Selker E.U."/>
            <person name="Salamov A."/>
            <person name="Shapiro H."/>
            <person name="Pangilinan J."/>
            <person name="Lindquist E."/>
            <person name="Lamers C."/>
            <person name="Grigoriev I.V."/>
            <person name="Geiser D.M."/>
            <person name="Covert S.F."/>
            <person name="Temporini E."/>
            <person name="Vanetten H.D."/>
        </authorList>
    </citation>
    <scope>NUCLEOTIDE SEQUENCE [LARGE SCALE GENOMIC DNA]</scope>
    <source>
        <strain evidence="2">ATCC MYA-4622 / CBS 123669 / FGSC 9596 / NRRL 45880 / 77-13-4</strain>
    </source>
</reference>
<dbReference type="InParanoid" id="C7ZLF9"/>
<evidence type="ECO:0000313" key="1">
    <source>
        <dbReference type="EMBL" id="EEU35131.1"/>
    </source>
</evidence>
<dbReference type="Proteomes" id="UP000005206">
    <property type="component" value="Chromosome 15"/>
</dbReference>
<name>C7ZLF9_FUSV7</name>
<keyword evidence="2" id="KW-1185">Reference proteome</keyword>
<dbReference type="GeneID" id="9679245"/>
<dbReference type="AlphaFoldDB" id="C7ZLF9"/>
<dbReference type="HOGENOM" id="CLU_1835664_0_0_1"/>
<dbReference type="EMBL" id="GG698945">
    <property type="protein sequence ID" value="EEU35131.1"/>
    <property type="molecule type" value="Genomic_DNA"/>
</dbReference>